<protein>
    <recommendedName>
        <fullName evidence="7">Asl1-like glycosyl hydrolase catalytic domain-containing protein</fullName>
    </recommendedName>
</protein>
<dbReference type="Gene3D" id="2.60.120.260">
    <property type="entry name" value="Galactose-binding domain-like"/>
    <property type="match status" value="1"/>
</dbReference>
<organism evidence="5 6">
    <name type="scientific">Microterricola pindariensis</name>
    <dbReference type="NCBI Taxonomy" id="478010"/>
    <lineage>
        <taxon>Bacteria</taxon>
        <taxon>Bacillati</taxon>
        <taxon>Actinomycetota</taxon>
        <taxon>Actinomycetes</taxon>
        <taxon>Micrococcales</taxon>
        <taxon>Microbacteriaceae</taxon>
        <taxon>Microterricola</taxon>
    </lineage>
</organism>
<proteinExistence type="predicted"/>
<accession>A0ABX5ASI5</accession>
<evidence type="ECO:0000256" key="1">
    <source>
        <dbReference type="ARBA" id="ARBA00022801"/>
    </source>
</evidence>
<dbReference type="Pfam" id="PF11790">
    <property type="entry name" value="Glyco_hydro_cc"/>
    <property type="match status" value="1"/>
</dbReference>
<evidence type="ECO:0000259" key="4">
    <source>
        <dbReference type="Pfam" id="PF11790"/>
    </source>
</evidence>
<dbReference type="InterPro" id="IPR003305">
    <property type="entry name" value="CenC_carb-bd"/>
</dbReference>
<dbReference type="PANTHER" id="PTHR12631">
    <property type="entry name" value="ALPHA-L-IDURONIDASE"/>
    <property type="match status" value="1"/>
</dbReference>
<gene>
    <name evidence="5" type="ORF">GY24_13740</name>
</gene>
<dbReference type="SUPFAM" id="SSF49785">
    <property type="entry name" value="Galactose-binding domain-like"/>
    <property type="match status" value="1"/>
</dbReference>
<dbReference type="InterPro" id="IPR051923">
    <property type="entry name" value="Glycosyl_Hydrolase_39"/>
</dbReference>
<feature type="region of interest" description="Disordered" evidence="2">
    <location>
        <begin position="40"/>
        <end position="66"/>
    </location>
</feature>
<dbReference type="PANTHER" id="PTHR12631:SF10">
    <property type="entry name" value="BETA-XYLOSIDASE-LIKE PROTEIN-RELATED"/>
    <property type="match status" value="1"/>
</dbReference>
<keyword evidence="6" id="KW-1185">Reference proteome</keyword>
<dbReference type="Pfam" id="PF02018">
    <property type="entry name" value="CBM_4_9"/>
    <property type="match status" value="1"/>
</dbReference>
<dbReference type="InterPro" id="IPR017853">
    <property type="entry name" value="GH"/>
</dbReference>
<evidence type="ECO:0000313" key="5">
    <source>
        <dbReference type="EMBL" id="PPL15757.1"/>
    </source>
</evidence>
<feature type="domain" description="Asl1-like glycosyl hydrolase catalytic" evidence="4">
    <location>
        <begin position="419"/>
        <end position="569"/>
    </location>
</feature>
<feature type="domain" description="CBM-cenC" evidence="3">
    <location>
        <begin position="75"/>
        <end position="182"/>
    </location>
</feature>
<evidence type="ECO:0000259" key="3">
    <source>
        <dbReference type="Pfam" id="PF02018"/>
    </source>
</evidence>
<dbReference type="InterPro" id="IPR024655">
    <property type="entry name" value="Asl1_glyco_hydro_catalytic"/>
</dbReference>
<evidence type="ECO:0008006" key="7">
    <source>
        <dbReference type="Google" id="ProtNLM"/>
    </source>
</evidence>
<name>A0ABX5ASI5_9MICO</name>
<feature type="compositionally biased region" description="Pro residues" evidence="2">
    <location>
        <begin position="53"/>
        <end position="63"/>
    </location>
</feature>
<dbReference type="Gene3D" id="3.20.20.80">
    <property type="entry name" value="Glycosidases"/>
    <property type="match status" value="1"/>
</dbReference>
<dbReference type="EMBL" id="MPZN01000056">
    <property type="protein sequence ID" value="PPL15757.1"/>
    <property type="molecule type" value="Genomic_DNA"/>
</dbReference>
<evidence type="ECO:0000313" key="6">
    <source>
        <dbReference type="Proteomes" id="UP000237755"/>
    </source>
</evidence>
<evidence type="ECO:0000256" key="2">
    <source>
        <dbReference type="SAM" id="MobiDB-lite"/>
    </source>
</evidence>
<dbReference type="SUPFAM" id="SSF51445">
    <property type="entry name" value="(Trans)glycosidases"/>
    <property type="match status" value="1"/>
</dbReference>
<keyword evidence="1" id="KW-0378">Hydrolase</keyword>
<dbReference type="Proteomes" id="UP000237755">
    <property type="component" value="Unassembled WGS sequence"/>
</dbReference>
<reference evidence="5 6" key="1">
    <citation type="journal article" date="2008" name="Int. J. Syst. Evol. Microbiol.">
        <title>Leifsonia pindariensis sp. nov., isolated from the Pindari glacier of the Indian Himalayas, and emended description of the genus Leifsonia.</title>
        <authorList>
            <person name="Reddy G.S."/>
            <person name="Prabagaran S.R."/>
            <person name="Shivaji S."/>
        </authorList>
    </citation>
    <scope>NUCLEOTIDE SEQUENCE [LARGE SCALE GENOMIC DNA]</scope>
    <source>
        <strain evidence="5 6">PON 10</strain>
    </source>
</reference>
<sequence length="700" mass="74824">MSFARRLRTDAKFRLVVLLVAGASALTTGVAIAGAVGLIQGPRSGPETTAEPTPTPDPTPSVAPPTTAAVAASFSGWSSESPSAGVSAEGGAPADGAIALLLDARNGAASLSQPLEVQPGTEYSISISARAAGAEPAAVSLNIDADEPWTQLIETDSDEWQEYSWTYVTGSDQSILNLRLTANAESGSIRVDSARAISPDGADLVQNGSFEQYEAARQLTNTSLVMPTHQAMLGVAWQAPLLAWSIEDHTGAQLKSGEVSPAGGISVLPLGDLSQGFYSATIADPAGTAEPISTTFMVLDKDLTKRDSVDDRFGVMIHVDRDYYSQSGAIAAQLGFGTVRTDVRWAHVETTQGQYDFPENLNSGIHDLESNRLDVLPVSAFRNPFYDNNRVPSSDEALAAYASYTDALIAQYGVNAVEIFNEFNNPPVNNSACGPTPECYMQLLRANANRVHESHPGTLVVGPANAHKDDAFLTSLYQQGALDYLDVVSFHPYDYDYGDNKGAEFLVESLNQAHDRIKEYNNGESKPIWLTELGWSSTLVKTDELQADYLVRAQAISLGNGVERFYWYDLVNDHLNFLDHEGNFGLVRRASDTVPTFQPKLAAMAQAILVSKIGGKTYSAQDELNAVSYSYAFGSGESTTRVAWATSPTTVSFAAKSAVTLTDQYGAVSQLEPVKGKITVTLDGQTVYLDGTLGPAEVVE</sequence>
<dbReference type="InterPro" id="IPR008979">
    <property type="entry name" value="Galactose-bd-like_sf"/>
</dbReference>
<comment type="caution">
    <text evidence="5">The sequence shown here is derived from an EMBL/GenBank/DDBJ whole genome shotgun (WGS) entry which is preliminary data.</text>
</comment>